<dbReference type="PANTHER" id="PTHR24251">
    <property type="entry name" value="OVOCHYMASE-RELATED"/>
    <property type="match status" value="1"/>
</dbReference>
<dbReference type="InterPro" id="IPR000859">
    <property type="entry name" value="CUB_dom"/>
</dbReference>
<dbReference type="FunFam" id="2.60.120.290:FF:000005">
    <property type="entry name" value="Procollagen C-endopeptidase enhancer 1"/>
    <property type="match status" value="1"/>
</dbReference>
<keyword evidence="7" id="KW-1185">Reference proteome</keyword>
<dbReference type="SMART" id="SM00042">
    <property type="entry name" value="CUB"/>
    <property type="match status" value="2"/>
</dbReference>
<evidence type="ECO:0000256" key="4">
    <source>
        <dbReference type="SAM" id="MobiDB-lite"/>
    </source>
</evidence>
<keyword evidence="2" id="KW-1015">Disulfide bond</keyword>
<dbReference type="PANTHER" id="PTHR24251:SF30">
    <property type="entry name" value="MEMBRANE FRIZZLED-RELATED PROTEIN"/>
    <property type="match status" value="1"/>
</dbReference>
<dbReference type="OrthoDB" id="10009301at2759"/>
<feature type="domain" description="CUB" evidence="5">
    <location>
        <begin position="148"/>
        <end position="264"/>
    </location>
</feature>
<dbReference type="InterPro" id="IPR035914">
    <property type="entry name" value="Sperma_CUB_dom_sf"/>
</dbReference>
<dbReference type="SUPFAM" id="SSF49854">
    <property type="entry name" value="Spermadhesin, CUB domain"/>
    <property type="match status" value="2"/>
</dbReference>
<dbReference type="STRING" id="188477.A0A433SL02"/>
<dbReference type="PROSITE" id="PS01180">
    <property type="entry name" value="CUB"/>
    <property type="match status" value="2"/>
</dbReference>
<evidence type="ECO:0000256" key="3">
    <source>
        <dbReference type="PROSITE-ProRule" id="PRU00059"/>
    </source>
</evidence>
<evidence type="ECO:0000256" key="2">
    <source>
        <dbReference type="ARBA" id="ARBA00023157"/>
    </source>
</evidence>
<feature type="domain" description="CUB" evidence="5">
    <location>
        <begin position="32"/>
        <end position="145"/>
    </location>
</feature>
<organism evidence="6 7">
    <name type="scientific">Elysia chlorotica</name>
    <name type="common">Eastern emerald elysia</name>
    <name type="synonym">Sea slug</name>
    <dbReference type="NCBI Taxonomy" id="188477"/>
    <lineage>
        <taxon>Eukaryota</taxon>
        <taxon>Metazoa</taxon>
        <taxon>Spiralia</taxon>
        <taxon>Lophotrochozoa</taxon>
        <taxon>Mollusca</taxon>
        <taxon>Gastropoda</taxon>
        <taxon>Heterobranchia</taxon>
        <taxon>Euthyneura</taxon>
        <taxon>Panpulmonata</taxon>
        <taxon>Sacoglossa</taxon>
        <taxon>Placobranchoidea</taxon>
        <taxon>Plakobranchidae</taxon>
        <taxon>Elysia</taxon>
    </lineage>
</organism>
<dbReference type="CDD" id="cd00041">
    <property type="entry name" value="CUB"/>
    <property type="match status" value="2"/>
</dbReference>
<evidence type="ECO:0000313" key="6">
    <source>
        <dbReference type="EMBL" id="RUS69807.1"/>
    </source>
</evidence>
<accession>A0A433SL02</accession>
<protein>
    <recommendedName>
        <fullName evidence="5">CUB domain-containing protein</fullName>
    </recommendedName>
</protein>
<reference evidence="6 7" key="1">
    <citation type="submission" date="2019-01" db="EMBL/GenBank/DDBJ databases">
        <title>A draft genome assembly of the solar-powered sea slug Elysia chlorotica.</title>
        <authorList>
            <person name="Cai H."/>
            <person name="Li Q."/>
            <person name="Fang X."/>
            <person name="Li J."/>
            <person name="Curtis N.E."/>
            <person name="Altenburger A."/>
            <person name="Shibata T."/>
            <person name="Feng M."/>
            <person name="Maeda T."/>
            <person name="Schwartz J.A."/>
            <person name="Shigenobu S."/>
            <person name="Lundholm N."/>
            <person name="Nishiyama T."/>
            <person name="Yang H."/>
            <person name="Hasebe M."/>
            <person name="Li S."/>
            <person name="Pierce S.K."/>
            <person name="Wang J."/>
        </authorList>
    </citation>
    <scope>NUCLEOTIDE SEQUENCE [LARGE SCALE GENOMIC DNA]</scope>
    <source>
        <strain evidence="6">EC2010</strain>
        <tissue evidence="6">Whole organism of an adult</tissue>
    </source>
</reference>
<gene>
    <name evidence="6" type="ORF">EGW08_022428</name>
</gene>
<proteinExistence type="predicted"/>
<dbReference type="Pfam" id="PF00431">
    <property type="entry name" value="CUB"/>
    <property type="match status" value="2"/>
</dbReference>
<evidence type="ECO:0000313" key="7">
    <source>
        <dbReference type="Proteomes" id="UP000271974"/>
    </source>
</evidence>
<evidence type="ECO:0000259" key="5">
    <source>
        <dbReference type="PROSITE" id="PS01180"/>
    </source>
</evidence>
<feature type="region of interest" description="Disordered" evidence="4">
    <location>
        <begin position="275"/>
        <end position="296"/>
    </location>
</feature>
<dbReference type="Gene3D" id="2.60.120.290">
    <property type="entry name" value="Spermadhesin, CUB domain"/>
    <property type="match status" value="2"/>
</dbReference>
<dbReference type="EMBL" id="RQTK01001569">
    <property type="protein sequence ID" value="RUS69807.1"/>
    <property type="molecule type" value="Genomic_DNA"/>
</dbReference>
<name>A0A433SL02_ELYCH</name>
<evidence type="ECO:0000256" key="1">
    <source>
        <dbReference type="ARBA" id="ARBA00022737"/>
    </source>
</evidence>
<sequence length="385" mass="42085">MLSQKTSSDVGKLYNQGREQVHHFELKPSLDCGGTLTDLVGDFASPGWPRNYSHHLNCTWTVRVPEHKVIMFTFLHFDLGKKSSGPCAANSDRLSITEMTSHGEFRFCASPPMMTYISQTNSVTFNFLTNSHSDAQGFKVVYKGDWPCRATLTTDRGEIASPAWPEQYSPGLNCAWTIQAPAHSKVTLKFTTIDLDGQSFGSCSSQRDVINVYDGGTAMDKRLGRFCQHENPAPLLSSRNILLVTFRSDAHVQRTGFHASFDFITPLPVPVSPGGEATRAAGGGADRSGEGDLYGSRGDRLYDGEGGERDVLTAAVVEPTWNTGHPFRGNNYTEELNFGMSGGEFIQSKSPPGGKQNTRSGRGVATNTYISILWTLLVSLLIITL</sequence>
<feature type="non-terminal residue" evidence="6">
    <location>
        <position position="385"/>
    </location>
</feature>
<keyword evidence="1" id="KW-0677">Repeat</keyword>
<dbReference type="Proteomes" id="UP000271974">
    <property type="component" value="Unassembled WGS sequence"/>
</dbReference>
<dbReference type="AlphaFoldDB" id="A0A433SL02"/>
<comment type="caution">
    <text evidence="6">The sequence shown here is derived from an EMBL/GenBank/DDBJ whole genome shotgun (WGS) entry which is preliminary data.</text>
</comment>
<comment type="caution">
    <text evidence="3">Lacks conserved residue(s) required for the propagation of feature annotation.</text>
</comment>
<dbReference type="FunFam" id="2.60.120.290:FF:000013">
    <property type="entry name" value="Membrane frizzled-related protein"/>
    <property type="match status" value="1"/>
</dbReference>